<dbReference type="SUPFAM" id="SSF51430">
    <property type="entry name" value="NAD(P)-linked oxidoreductase"/>
    <property type="match status" value="1"/>
</dbReference>
<dbReference type="EMBL" id="JACHGN010000020">
    <property type="protein sequence ID" value="MBB5137837.1"/>
    <property type="molecule type" value="Genomic_DNA"/>
</dbReference>
<dbReference type="InterPro" id="IPR036812">
    <property type="entry name" value="NAD(P)_OxRdtase_dom_sf"/>
</dbReference>
<feature type="domain" description="NADP-dependent oxidoreductase" evidence="1">
    <location>
        <begin position="13"/>
        <end position="309"/>
    </location>
</feature>
<protein>
    <submittedName>
        <fullName evidence="2">Aryl-alcohol dehydrogenase (NADP+)</fullName>
        <ecNumber evidence="2">1.1.1.91</ecNumber>
    </submittedName>
</protein>
<dbReference type="PANTHER" id="PTHR43364">
    <property type="entry name" value="NADH-SPECIFIC METHYLGLYOXAL REDUCTASE-RELATED"/>
    <property type="match status" value="1"/>
</dbReference>
<keyword evidence="3" id="KW-1185">Reference proteome</keyword>
<dbReference type="GO" id="GO:0005829">
    <property type="term" value="C:cytosol"/>
    <property type="evidence" value="ECO:0007669"/>
    <property type="project" value="TreeGrafter"/>
</dbReference>
<name>A0A840PL96_9ACTN</name>
<sequence>MPVLGSSGLEVFPLALGTNTFRWTASAEESHRILDAFVAGGGTFIDTADVYSVWAPGSTGGDAETVIGEWLAAGADRDKVVIATKVSAHPALPGLKPGTIATAIEQSLKRLQTDYVDVYYAHIDDPDTPLEESVAAFDDLVRRGLVRHVGLSNYTAERAQAWIDVARACGAALPVSLQPHYNLLHRTDFERRLRPVAERNDLGVVPYYGLASGFLTGKYRSAADAAGTRRGATIGDYLTEAGFAAVSELRAVAAELSVAPATVALAWLRVQPTVVAPIASVSAAEQLDALLASATLDLSPGQLDRLTAASDAFAATRTAA</sequence>
<dbReference type="EC" id="1.1.1.91" evidence="2"/>
<dbReference type="Gene3D" id="3.20.20.100">
    <property type="entry name" value="NADP-dependent oxidoreductase domain"/>
    <property type="match status" value="1"/>
</dbReference>
<accession>A0A840PL96</accession>
<evidence type="ECO:0000259" key="1">
    <source>
        <dbReference type="Pfam" id="PF00248"/>
    </source>
</evidence>
<dbReference type="PRINTS" id="PR00069">
    <property type="entry name" value="ALDKETRDTASE"/>
</dbReference>
<dbReference type="InterPro" id="IPR018170">
    <property type="entry name" value="Aldo/ket_reductase_CS"/>
</dbReference>
<dbReference type="Pfam" id="PF00248">
    <property type="entry name" value="Aldo_ket_red"/>
    <property type="match status" value="1"/>
</dbReference>
<comment type="caution">
    <text evidence="2">The sequence shown here is derived from an EMBL/GenBank/DDBJ whole genome shotgun (WGS) entry which is preliminary data.</text>
</comment>
<dbReference type="PANTHER" id="PTHR43364:SF6">
    <property type="entry name" value="OXIDOREDUCTASE-RELATED"/>
    <property type="match status" value="1"/>
</dbReference>
<evidence type="ECO:0000313" key="2">
    <source>
        <dbReference type="EMBL" id="MBB5137837.1"/>
    </source>
</evidence>
<dbReference type="InterPro" id="IPR020471">
    <property type="entry name" value="AKR"/>
</dbReference>
<dbReference type="InterPro" id="IPR023210">
    <property type="entry name" value="NADP_OxRdtase_dom"/>
</dbReference>
<dbReference type="CDD" id="cd19081">
    <property type="entry name" value="AKR_AKR9C1"/>
    <property type="match status" value="1"/>
</dbReference>
<reference evidence="2 3" key="1">
    <citation type="submission" date="2020-08" db="EMBL/GenBank/DDBJ databases">
        <title>Genomic Encyclopedia of Type Strains, Phase IV (KMG-IV): sequencing the most valuable type-strain genomes for metagenomic binning, comparative biology and taxonomic classification.</title>
        <authorList>
            <person name="Goeker M."/>
        </authorList>
    </citation>
    <scope>NUCLEOTIDE SEQUENCE [LARGE SCALE GENOMIC DNA]</scope>
    <source>
        <strain evidence="2 3">DSM 45615</strain>
    </source>
</reference>
<keyword evidence="2" id="KW-0560">Oxidoreductase</keyword>
<dbReference type="GO" id="GO:0047681">
    <property type="term" value="F:aryl-alcohol dehydrogenase (NADP+) activity"/>
    <property type="evidence" value="ECO:0007669"/>
    <property type="project" value="UniProtKB-EC"/>
</dbReference>
<evidence type="ECO:0000313" key="3">
    <source>
        <dbReference type="Proteomes" id="UP000578449"/>
    </source>
</evidence>
<dbReference type="Proteomes" id="UP000578449">
    <property type="component" value="Unassembled WGS sequence"/>
</dbReference>
<proteinExistence type="predicted"/>
<dbReference type="PROSITE" id="PS00062">
    <property type="entry name" value="ALDOKETO_REDUCTASE_2"/>
    <property type="match status" value="1"/>
</dbReference>
<dbReference type="AlphaFoldDB" id="A0A840PL96"/>
<dbReference type="InterPro" id="IPR050523">
    <property type="entry name" value="AKR_Detox_Biosynth"/>
</dbReference>
<gene>
    <name evidence="2" type="ORF">HNP84_007590</name>
</gene>
<organism evidence="2 3">
    <name type="scientific">Thermocatellispora tengchongensis</name>
    <dbReference type="NCBI Taxonomy" id="1073253"/>
    <lineage>
        <taxon>Bacteria</taxon>
        <taxon>Bacillati</taxon>
        <taxon>Actinomycetota</taxon>
        <taxon>Actinomycetes</taxon>
        <taxon>Streptosporangiales</taxon>
        <taxon>Streptosporangiaceae</taxon>
        <taxon>Thermocatellispora</taxon>
    </lineage>
</organism>
<dbReference type="RefSeq" id="WP_185054725.1">
    <property type="nucleotide sequence ID" value="NZ_BAABIX010000002.1"/>
</dbReference>